<proteinExistence type="predicted"/>
<dbReference type="PANTHER" id="PTHR32116:SF74">
    <property type="entry name" value="GALACTURONOSYLTRANSFERASE 10-RELATED"/>
    <property type="match status" value="1"/>
</dbReference>
<name>A0A3P6G6Z4_BRAOL</name>
<organism evidence="1">
    <name type="scientific">Brassica oleracea</name>
    <name type="common">Wild cabbage</name>
    <dbReference type="NCBI Taxonomy" id="3712"/>
    <lineage>
        <taxon>Eukaryota</taxon>
        <taxon>Viridiplantae</taxon>
        <taxon>Streptophyta</taxon>
        <taxon>Embryophyta</taxon>
        <taxon>Tracheophyta</taxon>
        <taxon>Spermatophyta</taxon>
        <taxon>Magnoliopsida</taxon>
        <taxon>eudicotyledons</taxon>
        <taxon>Gunneridae</taxon>
        <taxon>Pentapetalae</taxon>
        <taxon>rosids</taxon>
        <taxon>malvids</taxon>
        <taxon>Brassicales</taxon>
        <taxon>Brassicaceae</taxon>
        <taxon>Brassiceae</taxon>
        <taxon>Brassica</taxon>
    </lineage>
</organism>
<evidence type="ECO:0008006" key="2">
    <source>
        <dbReference type="Google" id="ProtNLM"/>
    </source>
</evidence>
<dbReference type="InterPro" id="IPR029993">
    <property type="entry name" value="GAUT"/>
</dbReference>
<dbReference type="EMBL" id="LR031878">
    <property type="protein sequence ID" value="VDD53215.1"/>
    <property type="molecule type" value="Genomic_DNA"/>
</dbReference>
<dbReference type="GO" id="GO:0047262">
    <property type="term" value="F:polygalacturonate 4-alpha-galacturonosyltransferase activity"/>
    <property type="evidence" value="ECO:0007669"/>
    <property type="project" value="InterPro"/>
</dbReference>
<dbReference type="AlphaFoldDB" id="A0A3P6G6Z4"/>
<gene>
    <name evidence="1" type="ORF">BOLC1T05604H</name>
</gene>
<dbReference type="PANTHER" id="PTHR32116">
    <property type="entry name" value="GALACTURONOSYLTRANSFERASE 4-RELATED"/>
    <property type="match status" value="1"/>
</dbReference>
<evidence type="ECO:0000313" key="1">
    <source>
        <dbReference type="EMBL" id="VDD53215.1"/>
    </source>
</evidence>
<protein>
    <recommendedName>
        <fullName evidence="2">Hexosyltransferase</fullName>
    </recommendedName>
</protein>
<sequence length="140" mass="15445">MAALTLVLRTNQTLSHSLKVIKISVGMASNRRAVNLDCSKYAQIATEKGPNSLYCLGVRLTTYIQSSQKEATIVVSKLTENNLCRLFSNNIVATSVVVNSTALNSNAPTRVIFLLLTKEINYAAMKSWFAMNLDSVRSHY</sequence>
<reference evidence="1" key="1">
    <citation type="submission" date="2018-11" db="EMBL/GenBank/DDBJ databases">
        <authorList>
            <consortium name="Genoscope - CEA"/>
            <person name="William W."/>
        </authorList>
    </citation>
    <scope>NUCLEOTIDE SEQUENCE</scope>
</reference>
<accession>A0A3P6G6Z4</accession>